<feature type="non-terminal residue" evidence="2">
    <location>
        <position position="1"/>
    </location>
</feature>
<feature type="region of interest" description="Disordered" evidence="1">
    <location>
        <begin position="78"/>
        <end position="118"/>
    </location>
</feature>
<proteinExistence type="predicted"/>
<protein>
    <submittedName>
        <fullName evidence="2">Uncharacterized protein</fullName>
    </submittedName>
</protein>
<evidence type="ECO:0000313" key="2">
    <source>
        <dbReference type="EMBL" id="PSN62124.1"/>
    </source>
</evidence>
<feature type="compositionally biased region" description="Low complexity" evidence="1">
    <location>
        <begin position="202"/>
        <end position="215"/>
    </location>
</feature>
<feature type="compositionally biased region" description="Pro residues" evidence="1">
    <location>
        <begin position="95"/>
        <end position="104"/>
    </location>
</feature>
<evidence type="ECO:0000313" key="3">
    <source>
        <dbReference type="Proteomes" id="UP000240883"/>
    </source>
</evidence>
<feature type="region of interest" description="Disordered" evidence="1">
    <location>
        <begin position="359"/>
        <end position="438"/>
    </location>
</feature>
<accession>A0A2T2N9M9</accession>
<feature type="compositionally biased region" description="Polar residues" evidence="1">
    <location>
        <begin position="1"/>
        <end position="15"/>
    </location>
</feature>
<organism evidence="2 3">
    <name type="scientific">Corynespora cassiicola Philippines</name>
    <dbReference type="NCBI Taxonomy" id="1448308"/>
    <lineage>
        <taxon>Eukaryota</taxon>
        <taxon>Fungi</taxon>
        <taxon>Dikarya</taxon>
        <taxon>Ascomycota</taxon>
        <taxon>Pezizomycotina</taxon>
        <taxon>Dothideomycetes</taxon>
        <taxon>Pleosporomycetidae</taxon>
        <taxon>Pleosporales</taxon>
        <taxon>Corynesporascaceae</taxon>
        <taxon>Corynespora</taxon>
    </lineage>
</organism>
<reference evidence="2 3" key="1">
    <citation type="journal article" date="2018" name="Front. Microbiol.">
        <title>Genome-Wide Analysis of Corynespora cassiicola Leaf Fall Disease Putative Effectors.</title>
        <authorList>
            <person name="Lopez D."/>
            <person name="Ribeiro S."/>
            <person name="Label P."/>
            <person name="Fumanal B."/>
            <person name="Venisse J.S."/>
            <person name="Kohler A."/>
            <person name="de Oliveira R.R."/>
            <person name="Labutti K."/>
            <person name="Lipzen A."/>
            <person name="Lail K."/>
            <person name="Bauer D."/>
            <person name="Ohm R.A."/>
            <person name="Barry K.W."/>
            <person name="Spatafora J."/>
            <person name="Grigoriev I.V."/>
            <person name="Martin F.M."/>
            <person name="Pujade-Renaud V."/>
        </authorList>
    </citation>
    <scope>NUCLEOTIDE SEQUENCE [LARGE SCALE GENOMIC DNA]</scope>
    <source>
        <strain evidence="2 3">Philippines</strain>
    </source>
</reference>
<feature type="compositionally biased region" description="Polar residues" evidence="1">
    <location>
        <begin position="52"/>
        <end position="61"/>
    </location>
</feature>
<dbReference type="Proteomes" id="UP000240883">
    <property type="component" value="Unassembled WGS sequence"/>
</dbReference>
<feature type="compositionally biased region" description="Pro residues" evidence="1">
    <location>
        <begin position="267"/>
        <end position="279"/>
    </location>
</feature>
<dbReference type="EMBL" id="KZ678142">
    <property type="protein sequence ID" value="PSN62124.1"/>
    <property type="molecule type" value="Genomic_DNA"/>
</dbReference>
<feature type="compositionally biased region" description="Basic and acidic residues" evidence="1">
    <location>
        <begin position="387"/>
        <end position="434"/>
    </location>
</feature>
<gene>
    <name evidence="2" type="ORF">BS50DRAFT_650624</name>
</gene>
<feature type="compositionally biased region" description="Low complexity" evidence="1">
    <location>
        <begin position="78"/>
        <end position="94"/>
    </location>
</feature>
<name>A0A2T2N9M9_CORCC</name>
<feature type="region of interest" description="Disordered" evidence="1">
    <location>
        <begin position="1"/>
        <end position="61"/>
    </location>
</feature>
<sequence>QPNPTQFHFSNNTHANLRPLLRPKRSPSNASLVKDTSKSNPTMLNPYAYTHPPSSYTHGPTSSYARLAATSSSYTHPAAASSSYAHPPSATATSSPPPTRPTLPIPEFQHLNIPTPTPSQLFRQLQDRRLSCRHECADCDACTYTWSAGLREEEEEGWSLAAGTGPESRGARDATEEEEKEEKERGGKGRHTRRPIHAYPPSSSSSSSSSSSTTSAYADDEHSPTSTPPPPPPRFPHRFSHLPSFSSSPSPSPLPPVRHFLQNPHPYAQPPHIPTPAPCTPAPAWASSLGAQLEATGAFAYQSATPVEVVRGRAGVIGRALGGGGEARVEGYDEGVDDLLVGARLGLREGSVGVRVGGSLESLGGSEGEGGSVDADSNADLYTLSSRSRESRMRVSVERGLEEGRGGRRDGDGDRGGYGDRKADEVQGRDEGRRKEKKKNVWRRFQARMRRFICWSTWEDL</sequence>
<dbReference type="AlphaFoldDB" id="A0A2T2N9M9"/>
<keyword evidence="3" id="KW-1185">Reference proteome</keyword>
<feature type="region of interest" description="Disordered" evidence="1">
    <location>
        <begin position="155"/>
        <end position="279"/>
    </location>
</feature>
<evidence type="ECO:0000256" key="1">
    <source>
        <dbReference type="SAM" id="MobiDB-lite"/>
    </source>
</evidence>